<dbReference type="Proteomes" id="UP000030747">
    <property type="component" value="Unassembled WGS sequence"/>
</dbReference>
<dbReference type="PROSITE" id="PS50040">
    <property type="entry name" value="EF1G_C"/>
    <property type="match status" value="1"/>
</dbReference>
<evidence type="ECO:0000256" key="1">
    <source>
        <dbReference type="PROSITE-ProRule" id="PRU00519"/>
    </source>
</evidence>
<dbReference type="VEuPathDB" id="ToxoDB:ETH2_0654800"/>
<dbReference type="GeneID" id="25256470"/>
<dbReference type="OrthoDB" id="249703at2759"/>
<name>U6KRD9_EIMTE</name>
<dbReference type="RefSeq" id="XP_013230233.1">
    <property type="nucleotide sequence ID" value="XM_013374779.1"/>
</dbReference>
<dbReference type="EMBL" id="HG674442">
    <property type="protein sequence ID" value="CDJ39478.1"/>
    <property type="molecule type" value="Genomic_DNA"/>
</dbReference>
<dbReference type="VEuPathDB" id="ToxoDB:ETH_00037145"/>
<keyword evidence="4" id="KW-1185">Reference proteome</keyword>
<evidence type="ECO:0000313" key="3">
    <source>
        <dbReference type="EMBL" id="CDJ39478.1"/>
    </source>
</evidence>
<protein>
    <submittedName>
        <fullName evidence="3">Carbonic anhydrase domain containing protein, putative</fullName>
    </submittedName>
</protein>
<dbReference type="GO" id="GO:0003746">
    <property type="term" value="F:translation elongation factor activity"/>
    <property type="evidence" value="ECO:0007669"/>
    <property type="project" value="UniProtKB-UniRule"/>
</dbReference>
<feature type="domain" description="EF-1-gamma C-terminal" evidence="2">
    <location>
        <begin position="1"/>
        <end position="48"/>
    </location>
</feature>
<gene>
    <name evidence="3" type="ORF">ETH_00037145</name>
</gene>
<reference evidence="3" key="1">
    <citation type="submission" date="2013-10" db="EMBL/GenBank/DDBJ databases">
        <title>Genomic analysis of the causative agents of coccidiosis in chickens.</title>
        <authorList>
            <person name="Reid A.J."/>
            <person name="Blake D."/>
            <person name="Billington K."/>
            <person name="Browne H."/>
            <person name="Dunn M."/>
            <person name="Hung S."/>
            <person name="Kawahara F."/>
            <person name="Miranda-Saavedra D."/>
            <person name="Mourier T."/>
            <person name="Nagra H."/>
            <person name="Otto T.D."/>
            <person name="Rawlings N."/>
            <person name="Sanchez A."/>
            <person name="Sanders M."/>
            <person name="Subramaniam C."/>
            <person name="Tay Y."/>
            <person name="Dear P."/>
            <person name="Doerig C."/>
            <person name="Gruber A."/>
            <person name="Parkinson J."/>
            <person name="Shirley M."/>
            <person name="Wan K.L."/>
            <person name="Berriman M."/>
            <person name="Tomley F."/>
            <person name="Pain A."/>
        </authorList>
    </citation>
    <scope>NUCLEOTIDE SEQUENCE [LARGE SCALE GENOMIC DNA]</scope>
    <source>
        <strain evidence="3">Houghton</strain>
    </source>
</reference>
<dbReference type="SUPFAM" id="SSF89942">
    <property type="entry name" value="eEF1-gamma domain"/>
    <property type="match status" value="1"/>
</dbReference>
<dbReference type="InterPro" id="IPR001662">
    <property type="entry name" value="EF1B_G_C"/>
</dbReference>
<dbReference type="AlphaFoldDB" id="U6KRD9"/>
<evidence type="ECO:0000313" key="4">
    <source>
        <dbReference type="Proteomes" id="UP000030747"/>
    </source>
</evidence>
<dbReference type="InterPro" id="IPR036433">
    <property type="entry name" value="EF1B_G_C_sf"/>
</dbReference>
<keyword evidence="1" id="KW-0251">Elongation factor</keyword>
<dbReference type="Gene3D" id="3.30.70.1010">
    <property type="entry name" value="Translation elongation factor EF1B, gamma chain, conserved domain"/>
    <property type="match status" value="1"/>
</dbReference>
<evidence type="ECO:0000259" key="2">
    <source>
        <dbReference type="PROSITE" id="PS50040"/>
    </source>
</evidence>
<proteinExistence type="predicted"/>
<accession>U6KRD9</accession>
<keyword evidence="1" id="KW-0648">Protein biosynthesis</keyword>
<reference evidence="3" key="2">
    <citation type="submission" date="2013-10" db="EMBL/GenBank/DDBJ databases">
        <authorList>
            <person name="Aslett M."/>
        </authorList>
    </citation>
    <scope>NUCLEOTIDE SEQUENCE [LARGE SCALE GENOMIC DNA]</scope>
    <source>
        <strain evidence="3">Houghton</strain>
    </source>
</reference>
<sequence>MKDHPSFEYHQWTLLDPKNPKDKTLIEDYFCNSDEVQGRPIADSKVKANDQTLYVWIPELQQKTE</sequence>
<organism evidence="3 4">
    <name type="scientific">Eimeria tenella</name>
    <name type="common">Coccidian parasite</name>
    <dbReference type="NCBI Taxonomy" id="5802"/>
    <lineage>
        <taxon>Eukaryota</taxon>
        <taxon>Sar</taxon>
        <taxon>Alveolata</taxon>
        <taxon>Apicomplexa</taxon>
        <taxon>Conoidasida</taxon>
        <taxon>Coccidia</taxon>
        <taxon>Eucoccidiorida</taxon>
        <taxon>Eimeriorina</taxon>
        <taxon>Eimeriidae</taxon>
        <taxon>Eimeria</taxon>
    </lineage>
</organism>